<accession>A0ACB0K2Q4</accession>
<protein>
    <submittedName>
        <fullName evidence="1">Uncharacterized protein</fullName>
    </submittedName>
</protein>
<dbReference type="EMBL" id="CASHSV030000143">
    <property type="protein sequence ID" value="CAJ2651604.1"/>
    <property type="molecule type" value="Genomic_DNA"/>
</dbReference>
<name>A0ACB0K2Q4_TRIPR</name>
<comment type="caution">
    <text evidence="1">The sequence shown here is derived from an EMBL/GenBank/DDBJ whole genome shotgun (WGS) entry which is preliminary data.</text>
</comment>
<dbReference type="Proteomes" id="UP001177021">
    <property type="component" value="Unassembled WGS sequence"/>
</dbReference>
<evidence type="ECO:0000313" key="2">
    <source>
        <dbReference type="Proteomes" id="UP001177021"/>
    </source>
</evidence>
<evidence type="ECO:0000313" key="1">
    <source>
        <dbReference type="EMBL" id="CAJ2651604.1"/>
    </source>
</evidence>
<reference evidence="1" key="1">
    <citation type="submission" date="2023-10" db="EMBL/GenBank/DDBJ databases">
        <authorList>
            <person name="Rodriguez Cubillos JULIANA M."/>
            <person name="De Vega J."/>
        </authorList>
    </citation>
    <scope>NUCLEOTIDE SEQUENCE</scope>
</reference>
<organism evidence="1 2">
    <name type="scientific">Trifolium pratense</name>
    <name type="common">Red clover</name>
    <dbReference type="NCBI Taxonomy" id="57577"/>
    <lineage>
        <taxon>Eukaryota</taxon>
        <taxon>Viridiplantae</taxon>
        <taxon>Streptophyta</taxon>
        <taxon>Embryophyta</taxon>
        <taxon>Tracheophyta</taxon>
        <taxon>Spermatophyta</taxon>
        <taxon>Magnoliopsida</taxon>
        <taxon>eudicotyledons</taxon>
        <taxon>Gunneridae</taxon>
        <taxon>Pentapetalae</taxon>
        <taxon>rosids</taxon>
        <taxon>fabids</taxon>
        <taxon>Fabales</taxon>
        <taxon>Fabaceae</taxon>
        <taxon>Papilionoideae</taxon>
        <taxon>50 kb inversion clade</taxon>
        <taxon>NPAAA clade</taxon>
        <taxon>Hologalegina</taxon>
        <taxon>IRL clade</taxon>
        <taxon>Trifolieae</taxon>
        <taxon>Trifolium</taxon>
    </lineage>
</organism>
<keyword evidence="2" id="KW-1185">Reference proteome</keyword>
<sequence>MEKRTSSKTSKNSVTGHVFHNYPDIRAITMPKDPTEGMSQSDTNFQSVLDTHLRNLEVWTLGEISAKNIIINRLDPCMCPRTHEHMTPSNFIIALLTPERKPLQRLMRLHWRLFSKQKCE</sequence>
<gene>
    <name evidence="1" type="ORF">MILVUS5_LOCUS19214</name>
</gene>
<proteinExistence type="predicted"/>